<keyword evidence="2" id="KW-1185">Reference proteome</keyword>
<proteinExistence type="predicted"/>
<organism evidence="1 2">
    <name type="scientific">Nonomuraea monospora</name>
    <dbReference type="NCBI Taxonomy" id="568818"/>
    <lineage>
        <taxon>Bacteria</taxon>
        <taxon>Bacillati</taxon>
        <taxon>Actinomycetota</taxon>
        <taxon>Actinomycetes</taxon>
        <taxon>Streptosporangiales</taxon>
        <taxon>Streptosporangiaceae</taxon>
        <taxon>Nonomuraea</taxon>
    </lineage>
</organism>
<evidence type="ECO:0000313" key="1">
    <source>
        <dbReference type="EMBL" id="GAA2219424.1"/>
    </source>
</evidence>
<dbReference type="Gene3D" id="1.25.10.10">
    <property type="entry name" value="Leucine-rich Repeat Variant"/>
    <property type="match status" value="1"/>
</dbReference>
<comment type="caution">
    <text evidence="1">The sequence shown here is derived from an EMBL/GenBank/DDBJ whole genome shotgun (WGS) entry which is preliminary data.</text>
</comment>
<protein>
    <recommendedName>
        <fullName evidence="3">HEAT repeat domain-containing protein</fullName>
    </recommendedName>
</protein>
<sequence length="669" mass="70849">MVLAGVDEVPWGRLGYWPGGSVAVPGLLREIAAAPSGSSERSPVWRLRHGLFQGINPREVYDAAPYLVPYLLEIVRIARQPHRGLVVDLLTDIALAQPHRDISWDPAAGPEPDHAALARAAMTTDVDAITRWLNDASPKVVAGVAHLLALLPEAAPRSLPALRARAEKGVRPAADAGAVACVLTVAWLAATDHAEWFTGLRDATTAHRDLRAMALVGLALASPAAAPDSDAAVALLADAQADPASTFERVHRHGDGIMPVGSALRRAEHWQQAVARDLLARPGLQRIDQALHSAREAIEHWRAAPAELLPMIAGRVRELVSAPLSVRRRRKLGQQDPLVNAVELIAHSGQAAAGHADLLAGLLTGDPAEPWPDVAGPAVEGLARLGDDRCVPWLVAAFLDEYGHAKHLPVRDILPAMAAYSDTLIPALRTYLCSSPFAGPDCLSALASWGSSAAPLAPAVAAHVSQAYLSVALPLFGAIGPAAIDVEPQVRALLDDEGDRPEAAWALWRITGEPGQAAALLTEHLARHGGHAARDTAPMLEQLGPAAAAAVPVLRQYLHDPEHGHLYDRVAIARALWAITGDGEGLVTPLLDAITARPLFDWGWRRPASELLAVQALGMMGQVASAAAPALEAIAHGHARVTGHAVWADERYQHTAQRALSLVDKQPPS</sequence>
<gene>
    <name evidence="1" type="ORF">GCM10009850_120680</name>
</gene>
<dbReference type="InterPro" id="IPR011989">
    <property type="entry name" value="ARM-like"/>
</dbReference>
<name>A0ABN3D4I2_9ACTN</name>
<evidence type="ECO:0000313" key="2">
    <source>
        <dbReference type="Proteomes" id="UP001499843"/>
    </source>
</evidence>
<reference evidence="1 2" key="1">
    <citation type="journal article" date="2019" name="Int. J. Syst. Evol. Microbiol.">
        <title>The Global Catalogue of Microorganisms (GCM) 10K type strain sequencing project: providing services to taxonomists for standard genome sequencing and annotation.</title>
        <authorList>
            <consortium name="The Broad Institute Genomics Platform"/>
            <consortium name="The Broad Institute Genome Sequencing Center for Infectious Disease"/>
            <person name="Wu L."/>
            <person name="Ma J."/>
        </authorList>
    </citation>
    <scope>NUCLEOTIDE SEQUENCE [LARGE SCALE GENOMIC DNA]</scope>
    <source>
        <strain evidence="1 2">JCM 16114</strain>
    </source>
</reference>
<evidence type="ECO:0008006" key="3">
    <source>
        <dbReference type="Google" id="ProtNLM"/>
    </source>
</evidence>
<dbReference type="Proteomes" id="UP001499843">
    <property type="component" value="Unassembled WGS sequence"/>
</dbReference>
<accession>A0ABN3D4I2</accession>
<dbReference type="EMBL" id="BAAAQX010000076">
    <property type="protein sequence ID" value="GAA2219424.1"/>
    <property type="molecule type" value="Genomic_DNA"/>
</dbReference>